<dbReference type="EMBL" id="PEXA01000051">
    <property type="protein sequence ID" value="PIU33108.1"/>
    <property type="molecule type" value="Genomic_DNA"/>
</dbReference>
<dbReference type="AlphaFoldDB" id="A0A2M6YPP2"/>
<reference evidence="11" key="1">
    <citation type="submission" date="2017-09" db="EMBL/GenBank/DDBJ databases">
        <title>Depth-based differentiation of microbial function through sediment-hosted aquifers and enrichment of novel symbionts in the deep terrestrial subsurface.</title>
        <authorList>
            <person name="Probst A.J."/>
            <person name="Ladd B."/>
            <person name="Jarett J.K."/>
            <person name="Geller-Mcgrath D.E."/>
            <person name="Sieber C.M.K."/>
            <person name="Emerson J.B."/>
            <person name="Anantharaman K."/>
            <person name="Thomas B.C."/>
            <person name="Malmstrom R."/>
            <person name="Stieglmeier M."/>
            <person name="Klingl A."/>
            <person name="Woyke T."/>
            <person name="Ryan C.M."/>
            <person name="Banfield J.F."/>
        </authorList>
    </citation>
    <scope>NUCLEOTIDE SEQUENCE [LARGE SCALE GENOMIC DNA]</scope>
</reference>
<comment type="caution">
    <text evidence="10">The sequence shown here is derived from an EMBL/GenBank/DDBJ whole genome shotgun (WGS) entry which is preliminary data.</text>
</comment>
<comment type="function">
    <text evidence="7">With S5 and S12 plays an important role in translational accuracy.</text>
</comment>
<evidence type="ECO:0000259" key="9">
    <source>
        <dbReference type="SMART" id="SM01390"/>
    </source>
</evidence>
<evidence type="ECO:0000256" key="4">
    <source>
        <dbReference type="ARBA" id="ARBA00022980"/>
    </source>
</evidence>
<keyword evidence="5 7" id="KW-0687">Ribonucleoprotein</keyword>
<dbReference type="CDD" id="cd00165">
    <property type="entry name" value="S4"/>
    <property type="match status" value="1"/>
</dbReference>
<dbReference type="InterPro" id="IPR022801">
    <property type="entry name" value="Ribosomal_uS4"/>
</dbReference>
<dbReference type="HAMAP" id="MF_01306_B">
    <property type="entry name" value="Ribosomal_uS4_B"/>
    <property type="match status" value="1"/>
</dbReference>
<dbReference type="GO" id="GO:0019843">
    <property type="term" value="F:rRNA binding"/>
    <property type="evidence" value="ECO:0007669"/>
    <property type="project" value="UniProtKB-UniRule"/>
</dbReference>
<dbReference type="InterPro" id="IPR002942">
    <property type="entry name" value="S4_RNA-bd"/>
</dbReference>
<comment type="subunit">
    <text evidence="7">Part of the 30S ribosomal subunit. Contacts protein S5. The interaction surface between S4 and S5 is involved in control of translational fidelity.</text>
</comment>
<dbReference type="InterPro" id="IPR036986">
    <property type="entry name" value="S4_RNA-bd_sf"/>
</dbReference>
<comment type="function">
    <text evidence="7">One of the primary rRNA binding proteins, it binds directly to 16S rRNA where it nucleates assembly of the body of the 30S subunit.</text>
</comment>
<dbReference type="PANTHER" id="PTHR11831:SF4">
    <property type="entry name" value="SMALL RIBOSOMAL SUBUNIT PROTEIN US4M"/>
    <property type="match status" value="1"/>
</dbReference>
<gene>
    <name evidence="7" type="primary">rpsD</name>
    <name evidence="10" type="ORF">COT04_01730</name>
</gene>
<dbReference type="GO" id="GO:0015935">
    <property type="term" value="C:small ribosomal subunit"/>
    <property type="evidence" value="ECO:0007669"/>
    <property type="project" value="InterPro"/>
</dbReference>
<proteinExistence type="inferred from homology"/>
<dbReference type="SMART" id="SM01390">
    <property type="entry name" value="Ribosomal_S4"/>
    <property type="match status" value="1"/>
</dbReference>
<keyword evidence="2 7" id="KW-0699">rRNA-binding</keyword>
<keyword evidence="3 7" id="KW-0694">RNA-binding</keyword>
<feature type="domain" description="Small ribosomal subunit protein uS4 N-terminal" evidence="9">
    <location>
        <begin position="3"/>
        <end position="99"/>
    </location>
</feature>
<keyword evidence="4 7" id="KW-0689">Ribosomal protein</keyword>
<dbReference type="Pfam" id="PF01479">
    <property type="entry name" value="S4"/>
    <property type="match status" value="1"/>
</dbReference>
<dbReference type="FunFam" id="3.10.290.10:FF:000001">
    <property type="entry name" value="30S ribosomal protein S4"/>
    <property type="match status" value="1"/>
</dbReference>
<dbReference type="InterPro" id="IPR001912">
    <property type="entry name" value="Ribosomal_uS4_N"/>
</dbReference>
<evidence type="ECO:0000256" key="2">
    <source>
        <dbReference type="ARBA" id="ARBA00022730"/>
    </source>
</evidence>
<evidence type="ECO:0000256" key="3">
    <source>
        <dbReference type="ARBA" id="ARBA00022884"/>
    </source>
</evidence>
<feature type="domain" description="RNA-binding S4" evidence="8">
    <location>
        <begin position="100"/>
        <end position="164"/>
    </location>
</feature>
<name>A0A2M6YPP2_9BACT</name>
<dbReference type="SUPFAM" id="SSF55174">
    <property type="entry name" value="Alpha-L RNA-binding motif"/>
    <property type="match status" value="1"/>
</dbReference>
<dbReference type="Proteomes" id="UP000229559">
    <property type="component" value="Unassembled WGS sequence"/>
</dbReference>
<dbReference type="GO" id="GO:0003735">
    <property type="term" value="F:structural constituent of ribosome"/>
    <property type="evidence" value="ECO:0007669"/>
    <property type="project" value="InterPro"/>
</dbReference>
<dbReference type="Gene3D" id="1.10.1050.10">
    <property type="entry name" value="Ribosomal Protein S4 Delta 41, Chain A, domain 1"/>
    <property type="match status" value="1"/>
</dbReference>
<evidence type="ECO:0000256" key="7">
    <source>
        <dbReference type="HAMAP-Rule" id="MF_01306"/>
    </source>
</evidence>
<protein>
    <recommendedName>
        <fullName evidence="6 7">Small ribosomal subunit protein uS4</fullName>
    </recommendedName>
</protein>
<comment type="similarity">
    <text evidence="1 7">Belongs to the universal ribosomal protein uS4 family.</text>
</comment>
<dbReference type="GO" id="GO:0042274">
    <property type="term" value="P:ribosomal small subunit biogenesis"/>
    <property type="evidence" value="ECO:0007669"/>
    <property type="project" value="TreeGrafter"/>
</dbReference>
<dbReference type="NCBIfam" id="NF003717">
    <property type="entry name" value="PRK05327.1"/>
    <property type="match status" value="1"/>
</dbReference>
<accession>A0A2M6YPP2</accession>
<evidence type="ECO:0000259" key="8">
    <source>
        <dbReference type="SMART" id="SM00363"/>
    </source>
</evidence>
<evidence type="ECO:0000256" key="5">
    <source>
        <dbReference type="ARBA" id="ARBA00023274"/>
    </source>
</evidence>
<dbReference type="SMART" id="SM00363">
    <property type="entry name" value="S4"/>
    <property type="match status" value="1"/>
</dbReference>
<dbReference type="GO" id="GO:0006412">
    <property type="term" value="P:translation"/>
    <property type="evidence" value="ECO:0007669"/>
    <property type="project" value="UniProtKB-UniRule"/>
</dbReference>
<evidence type="ECO:0000256" key="6">
    <source>
        <dbReference type="ARBA" id="ARBA00035254"/>
    </source>
</evidence>
<sequence>MSRYLGPKCKLCRREKMKLFLKGERCYTHCPIEKKGAVPPGQHGLRSSMRRMSDYGRQLREKQKVKRIYGLSERQMKNYFQKAFKVRQATGEVLLQLLESRLDNVLYCLGFVNSRHLARQLVGHKHVLVDGKKVNIPSYQLKKNQTVSLGPKALKLASVKKALAEKTKVPEWLKKKAAVGQMVRLPKRDEIEGDINDQLIVEYYSR</sequence>
<dbReference type="Gene3D" id="3.10.290.10">
    <property type="entry name" value="RNA-binding S4 domain"/>
    <property type="match status" value="1"/>
</dbReference>
<dbReference type="NCBIfam" id="TIGR01017">
    <property type="entry name" value="rpsD_bact"/>
    <property type="match status" value="1"/>
</dbReference>
<evidence type="ECO:0000313" key="11">
    <source>
        <dbReference type="Proteomes" id="UP000229559"/>
    </source>
</evidence>
<organism evidence="10 11">
    <name type="scientific">Candidatus Shapirobacteria bacterium CG07_land_8_20_14_0_80_39_12</name>
    <dbReference type="NCBI Taxonomy" id="1974480"/>
    <lineage>
        <taxon>Bacteria</taxon>
        <taxon>Candidatus Shapironibacteriota</taxon>
    </lineage>
</organism>
<dbReference type="Pfam" id="PF00163">
    <property type="entry name" value="Ribosomal_S4"/>
    <property type="match status" value="1"/>
</dbReference>
<dbReference type="PANTHER" id="PTHR11831">
    <property type="entry name" value="30S 40S RIBOSOMAL PROTEIN"/>
    <property type="match status" value="1"/>
</dbReference>
<evidence type="ECO:0000256" key="1">
    <source>
        <dbReference type="ARBA" id="ARBA00007465"/>
    </source>
</evidence>
<evidence type="ECO:0000313" key="10">
    <source>
        <dbReference type="EMBL" id="PIU33108.1"/>
    </source>
</evidence>
<dbReference type="InterPro" id="IPR005709">
    <property type="entry name" value="Ribosomal_uS4_bac-type"/>
</dbReference>
<dbReference type="PROSITE" id="PS50889">
    <property type="entry name" value="S4"/>
    <property type="match status" value="1"/>
</dbReference>